<proteinExistence type="predicted"/>
<evidence type="ECO:0000313" key="3">
    <source>
        <dbReference type="Proteomes" id="UP000076532"/>
    </source>
</evidence>
<reference evidence="2 3" key="1">
    <citation type="journal article" date="2016" name="Mol. Biol. Evol.">
        <title>Comparative Genomics of Early-Diverging Mushroom-Forming Fungi Provides Insights into the Origins of Lignocellulose Decay Capabilities.</title>
        <authorList>
            <person name="Nagy L.G."/>
            <person name="Riley R."/>
            <person name="Tritt A."/>
            <person name="Adam C."/>
            <person name="Daum C."/>
            <person name="Floudas D."/>
            <person name="Sun H."/>
            <person name="Yadav J.S."/>
            <person name="Pangilinan J."/>
            <person name="Larsson K.H."/>
            <person name="Matsuura K."/>
            <person name="Barry K."/>
            <person name="Labutti K."/>
            <person name="Kuo R."/>
            <person name="Ohm R.A."/>
            <person name="Bhattacharya S.S."/>
            <person name="Shirouzu T."/>
            <person name="Yoshinaga Y."/>
            <person name="Martin F.M."/>
            <person name="Grigoriev I.V."/>
            <person name="Hibbett D.S."/>
        </authorList>
    </citation>
    <scope>NUCLEOTIDE SEQUENCE [LARGE SCALE GENOMIC DNA]</scope>
    <source>
        <strain evidence="2 3">CBS 109695</strain>
    </source>
</reference>
<sequence length="201" mass="23544">MFLARPILHCRRAISVRLVGRMRRSAAHLCLTSELKTSCMTRTTGPYRHMTRTARSYLRTTRTLAVGLGPDRRTIAVVHRTLRPVHTIARRRSLPAQCQSSVRRSRVHRMRRRSYRCPGSTFAVVHRRILSPDRRAMAHRIRFPADYGNIAVVHHTLHYVRPVRPIAHRRSLPAHHQSSGRRRHRMPRHSYRRQGSCPRKT</sequence>
<feature type="compositionally biased region" description="Basic residues" evidence="1">
    <location>
        <begin position="168"/>
        <end position="192"/>
    </location>
</feature>
<gene>
    <name evidence="2" type="ORF">FIBSPDRAFT_271559</name>
</gene>
<evidence type="ECO:0000256" key="1">
    <source>
        <dbReference type="SAM" id="MobiDB-lite"/>
    </source>
</evidence>
<dbReference type="Proteomes" id="UP000076532">
    <property type="component" value="Unassembled WGS sequence"/>
</dbReference>
<dbReference type="EMBL" id="KV417735">
    <property type="protein sequence ID" value="KZP07947.1"/>
    <property type="molecule type" value="Genomic_DNA"/>
</dbReference>
<dbReference type="AlphaFoldDB" id="A0A165WVG7"/>
<accession>A0A165WVG7</accession>
<keyword evidence="3" id="KW-1185">Reference proteome</keyword>
<evidence type="ECO:0000313" key="2">
    <source>
        <dbReference type="EMBL" id="KZP07947.1"/>
    </source>
</evidence>
<feature type="region of interest" description="Disordered" evidence="1">
    <location>
        <begin position="168"/>
        <end position="201"/>
    </location>
</feature>
<protein>
    <submittedName>
        <fullName evidence="2">Uncharacterized protein</fullName>
    </submittedName>
</protein>
<organism evidence="2 3">
    <name type="scientific">Athelia psychrophila</name>
    <dbReference type="NCBI Taxonomy" id="1759441"/>
    <lineage>
        <taxon>Eukaryota</taxon>
        <taxon>Fungi</taxon>
        <taxon>Dikarya</taxon>
        <taxon>Basidiomycota</taxon>
        <taxon>Agaricomycotina</taxon>
        <taxon>Agaricomycetes</taxon>
        <taxon>Agaricomycetidae</taxon>
        <taxon>Atheliales</taxon>
        <taxon>Atheliaceae</taxon>
        <taxon>Athelia</taxon>
    </lineage>
</organism>
<name>A0A165WVG7_9AGAM</name>